<evidence type="ECO:0000313" key="4">
    <source>
        <dbReference type="Proteomes" id="UP000245073"/>
    </source>
</evidence>
<dbReference type="Gene3D" id="1.20.210.10">
    <property type="entry name" value="Cytochrome c oxidase-like, subunit I domain"/>
    <property type="match status" value="1"/>
</dbReference>
<feature type="transmembrane region" description="Helical" evidence="1">
    <location>
        <begin position="65"/>
        <end position="87"/>
    </location>
</feature>
<accession>A0A2T9K4T3</accession>
<evidence type="ECO:0000256" key="1">
    <source>
        <dbReference type="SAM" id="Phobius"/>
    </source>
</evidence>
<reference evidence="3 4" key="1">
    <citation type="submission" date="2018-04" db="EMBL/GenBank/DDBJ databases">
        <title>The genome sequence of Caulobacter sp. 744.</title>
        <authorList>
            <person name="Gao J."/>
            <person name="Sun J."/>
        </authorList>
    </citation>
    <scope>NUCLEOTIDE SEQUENCE [LARGE SCALE GENOMIC DNA]</scope>
    <source>
        <strain evidence="3 4">774</strain>
    </source>
</reference>
<keyword evidence="4" id="KW-1185">Reference proteome</keyword>
<dbReference type="SUPFAM" id="SSF81442">
    <property type="entry name" value="Cytochrome c oxidase subunit I-like"/>
    <property type="match status" value="1"/>
</dbReference>
<evidence type="ECO:0000313" key="3">
    <source>
        <dbReference type="EMBL" id="PVM90990.1"/>
    </source>
</evidence>
<feature type="chain" id="PRO_5015531727" evidence="2">
    <location>
        <begin position="30"/>
        <end position="138"/>
    </location>
</feature>
<keyword evidence="1" id="KW-0812">Transmembrane</keyword>
<dbReference type="Proteomes" id="UP000245073">
    <property type="component" value="Unassembled WGS sequence"/>
</dbReference>
<feature type="transmembrane region" description="Helical" evidence="1">
    <location>
        <begin position="107"/>
        <end position="124"/>
    </location>
</feature>
<keyword evidence="1" id="KW-1133">Transmembrane helix</keyword>
<organism evidence="3 4">
    <name type="scientific">Caulobacter endophyticus</name>
    <dbReference type="NCBI Taxonomy" id="2172652"/>
    <lineage>
        <taxon>Bacteria</taxon>
        <taxon>Pseudomonadati</taxon>
        <taxon>Pseudomonadota</taxon>
        <taxon>Alphaproteobacteria</taxon>
        <taxon>Caulobacterales</taxon>
        <taxon>Caulobacteraceae</taxon>
        <taxon>Caulobacter</taxon>
    </lineage>
</organism>
<comment type="caution">
    <text evidence="3">The sequence shown here is derived from an EMBL/GenBank/DDBJ whole genome shotgun (WGS) entry which is preliminary data.</text>
</comment>
<gene>
    <name evidence="3" type="ORF">DDF67_08545</name>
</gene>
<dbReference type="EMBL" id="QDKQ01000033">
    <property type="protein sequence ID" value="PVM90990.1"/>
    <property type="molecule type" value="Genomic_DNA"/>
</dbReference>
<keyword evidence="1" id="KW-0472">Membrane</keyword>
<dbReference type="InterPro" id="IPR036927">
    <property type="entry name" value="Cyt_c_oxase-like_su1_sf"/>
</dbReference>
<sequence length="138" mass="14699">MGIIRRLALPLLWTLAAIAVWLSSPNAFAQDGMAGHYVLSLSGMLLAFAAAYTALAIGRANFHAWLGYGHLSLTAGGALLIVTPNVVVSLPMDPDARLALWNTVSSIGYLMTLAGLIAFVIVLIDTWRRRSGPLTPAR</sequence>
<keyword evidence="2" id="KW-0732">Signal</keyword>
<feature type="transmembrane region" description="Helical" evidence="1">
    <location>
        <begin position="39"/>
        <end position="58"/>
    </location>
</feature>
<evidence type="ECO:0000256" key="2">
    <source>
        <dbReference type="SAM" id="SignalP"/>
    </source>
</evidence>
<protein>
    <submittedName>
        <fullName evidence="3">Uncharacterized protein</fullName>
    </submittedName>
</protein>
<feature type="signal peptide" evidence="2">
    <location>
        <begin position="1"/>
        <end position="29"/>
    </location>
</feature>
<proteinExistence type="predicted"/>
<dbReference type="RefSeq" id="WP_109100464.1">
    <property type="nucleotide sequence ID" value="NZ_QDKQ01000033.1"/>
</dbReference>
<dbReference type="OrthoDB" id="7190292at2"/>
<dbReference type="AlphaFoldDB" id="A0A2T9K4T3"/>
<name>A0A2T9K4T3_9CAUL</name>